<dbReference type="Proteomes" id="UP000051660">
    <property type="component" value="Unassembled WGS sequence"/>
</dbReference>
<dbReference type="AlphaFoldDB" id="A0A0R3NDW7"/>
<dbReference type="Pfam" id="PF07885">
    <property type="entry name" value="Ion_trans_2"/>
    <property type="match status" value="1"/>
</dbReference>
<keyword evidence="1" id="KW-0472">Membrane</keyword>
<keyword evidence="1" id="KW-1133">Transmembrane helix</keyword>
<evidence type="ECO:0000256" key="1">
    <source>
        <dbReference type="SAM" id="Phobius"/>
    </source>
</evidence>
<proteinExistence type="predicted"/>
<feature type="transmembrane region" description="Helical" evidence="1">
    <location>
        <begin position="112"/>
        <end position="132"/>
    </location>
</feature>
<dbReference type="Gene3D" id="1.10.287.70">
    <property type="match status" value="1"/>
</dbReference>
<evidence type="ECO:0000313" key="3">
    <source>
        <dbReference type="EMBL" id="KRR28067.1"/>
    </source>
</evidence>
<dbReference type="EMBL" id="LLYB01000033">
    <property type="protein sequence ID" value="KRR28067.1"/>
    <property type="molecule type" value="Genomic_DNA"/>
</dbReference>
<comment type="caution">
    <text evidence="3">The sequence shown here is derived from an EMBL/GenBank/DDBJ whole genome shotgun (WGS) entry which is preliminary data.</text>
</comment>
<name>A0A0R3NDW7_9BRAD</name>
<feature type="domain" description="Potassium channel" evidence="2">
    <location>
        <begin position="62"/>
        <end position="132"/>
    </location>
</feature>
<evidence type="ECO:0000259" key="2">
    <source>
        <dbReference type="Pfam" id="PF07885"/>
    </source>
</evidence>
<gene>
    <name evidence="3" type="ORF">CQ14_31885</name>
</gene>
<evidence type="ECO:0000313" key="4">
    <source>
        <dbReference type="Proteomes" id="UP000051660"/>
    </source>
</evidence>
<sequence>MMIQLLVGSCVSVINIVVHALATVAAIGIARRAALKDTRRPRLYLMGVMVATVLVLMLGHTVEVVVWSLSYAVVGAAPEGSDLLYFAFVNYTTLGYGDVIPVKEWRLVGPMAAMNGILMFGWSTAVLFEVLLKTIERLGAIAAPGTSFSVADRS</sequence>
<keyword evidence="1" id="KW-0812">Transmembrane</keyword>
<reference evidence="3 4" key="1">
    <citation type="submission" date="2014-03" db="EMBL/GenBank/DDBJ databases">
        <title>Bradyrhizobium valentinum sp. nov., isolated from effective nodules of Lupinus mariae-josephae, a lupine endemic of basic-lime soils in Eastern Spain.</title>
        <authorList>
            <person name="Duran D."/>
            <person name="Rey L."/>
            <person name="Navarro A."/>
            <person name="Busquets A."/>
            <person name="Imperial J."/>
            <person name="Ruiz-Argueso T."/>
        </authorList>
    </citation>
    <scope>NUCLEOTIDE SEQUENCE [LARGE SCALE GENOMIC DNA]</scope>
    <source>
        <strain evidence="3 4">CCBAU 23086</strain>
    </source>
</reference>
<feature type="transmembrane region" description="Helical" evidence="1">
    <location>
        <begin position="6"/>
        <end position="30"/>
    </location>
</feature>
<organism evidence="3 4">
    <name type="scientific">Bradyrhizobium lablabi</name>
    <dbReference type="NCBI Taxonomy" id="722472"/>
    <lineage>
        <taxon>Bacteria</taxon>
        <taxon>Pseudomonadati</taxon>
        <taxon>Pseudomonadota</taxon>
        <taxon>Alphaproteobacteria</taxon>
        <taxon>Hyphomicrobiales</taxon>
        <taxon>Nitrobacteraceae</taxon>
        <taxon>Bradyrhizobium</taxon>
    </lineage>
</organism>
<dbReference type="OrthoDB" id="2974133at2"/>
<dbReference type="SUPFAM" id="SSF81324">
    <property type="entry name" value="Voltage-gated potassium channels"/>
    <property type="match status" value="1"/>
</dbReference>
<dbReference type="RefSeq" id="WP_057856159.1">
    <property type="nucleotide sequence ID" value="NZ_LLYB01000033.1"/>
</dbReference>
<protein>
    <submittedName>
        <fullName evidence="3">Metal transporter</fullName>
    </submittedName>
</protein>
<accession>A0A0R3NDW7</accession>
<dbReference type="InterPro" id="IPR013099">
    <property type="entry name" value="K_chnl_dom"/>
</dbReference>
<feature type="transmembrane region" description="Helical" evidence="1">
    <location>
        <begin position="42"/>
        <end position="62"/>
    </location>
</feature>